<evidence type="ECO:0000313" key="3">
    <source>
        <dbReference type="Proteomes" id="UP000319817"/>
    </source>
</evidence>
<dbReference type="Proteomes" id="UP000319817">
    <property type="component" value="Chromosome"/>
</dbReference>
<feature type="compositionally biased region" description="Low complexity" evidence="1">
    <location>
        <begin position="9"/>
        <end position="19"/>
    </location>
</feature>
<dbReference type="AlphaFoldDB" id="A0A517P2Y4"/>
<dbReference type="OrthoDB" id="288736at2"/>
<reference evidence="2 3" key="1">
    <citation type="submission" date="2019-02" db="EMBL/GenBank/DDBJ databases">
        <title>Deep-cultivation of Planctomycetes and their phenomic and genomic characterization uncovers novel biology.</title>
        <authorList>
            <person name="Wiegand S."/>
            <person name="Jogler M."/>
            <person name="Boedeker C."/>
            <person name="Pinto D."/>
            <person name="Vollmers J."/>
            <person name="Rivas-Marin E."/>
            <person name="Kohn T."/>
            <person name="Peeters S.H."/>
            <person name="Heuer A."/>
            <person name="Rast P."/>
            <person name="Oberbeckmann S."/>
            <person name="Bunk B."/>
            <person name="Jeske O."/>
            <person name="Meyerdierks A."/>
            <person name="Storesund J.E."/>
            <person name="Kallscheuer N."/>
            <person name="Luecker S."/>
            <person name="Lage O.M."/>
            <person name="Pohl T."/>
            <person name="Merkel B.J."/>
            <person name="Hornburger P."/>
            <person name="Mueller R.-W."/>
            <person name="Bruemmer F."/>
            <person name="Labrenz M."/>
            <person name="Spormann A.M."/>
            <person name="Op den Camp H."/>
            <person name="Overmann J."/>
            <person name="Amann R."/>
            <person name="Jetten M.S.M."/>
            <person name="Mascher T."/>
            <person name="Medema M.H."/>
            <person name="Devos D.P."/>
            <person name="Kaster A.-K."/>
            <person name="Ovreas L."/>
            <person name="Rohde M."/>
            <person name="Galperin M.Y."/>
            <person name="Jogler C."/>
        </authorList>
    </citation>
    <scope>NUCLEOTIDE SEQUENCE [LARGE SCALE GENOMIC DNA]</scope>
    <source>
        <strain evidence="2 3">K23_9</strain>
    </source>
</reference>
<proteinExistence type="predicted"/>
<sequence>MTPLDSNTQSPSQNPSQKPVPRFIVLKHETGSTSKQEPLAHGPVHFDWMFQVGDSLRTWSTQIVCDLDRELELEAIALPDHRIAYLEIQGDIGGGRGNVTQIAAGGLRNSTATDEHYRADLDWKSTAGSFTVRRVSVQRIAVDSWRLRLGL</sequence>
<gene>
    <name evidence="2" type="ORF">K239x_57600</name>
</gene>
<evidence type="ECO:0000256" key="1">
    <source>
        <dbReference type="SAM" id="MobiDB-lite"/>
    </source>
</evidence>
<dbReference type="EMBL" id="CP036526">
    <property type="protein sequence ID" value="QDT13740.1"/>
    <property type="molecule type" value="Genomic_DNA"/>
</dbReference>
<evidence type="ECO:0000313" key="2">
    <source>
        <dbReference type="EMBL" id="QDT13740.1"/>
    </source>
</evidence>
<feature type="region of interest" description="Disordered" evidence="1">
    <location>
        <begin position="1"/>
        <end position="20"/>
    </location>
</feature>
<name>A0A517P2Y4_9BACT</name>
<keyword evidence="3" id="KW-1185">Reference proteome</keyword>
<evidence type="ECO:0008006" key="4">
    <source>
        <dbReference type="Google" id="ProtNLM"/>
    </source>
</evidence>
<dbReference type="RefSeq" id="WP_145421536.1">
    <property type="nucleotide sequence ID" value="NZ_CP036526.1"/>
</dbReference>
<organism evidence="2 3">
    <name type="scientific">Stieleria marina</name>
    <dbReference type="NCBI Taxonomy" id="1930275"/>
    <lineage>
        <taxon>Bacteria</taxon>
        <taxon>Pseudomonadati</taxon>
        <taxon>Planctomycetota</taxon>
        <taxon>Planctomycetia</taxon>
        <taxon>Pirellulales</taxon>
        <taxon>Pirellulaceae</taxon>
        <taxon>Stieleria</taxon>
    </lineage>
</organism>
<accession>A0A517P2Y4</accession>
<protein>
    <recommendedName>
        <fullName evidence="4">DNA ligase D 3'-phosphoesterase domain-containing protein</fullName>
    </recommendedName>
</protein>